<comment type="similarity">
    <text evidence="1 4">Belongs to the glycosyl hydrolase 17 family.</text>
</comment>
<keyword evidence="7" id="KW-1185">Reference proteome</keyword>
<keyword evidence="2 5" id="KW-0378">Hydrolase</keyword>
<comment type="caution">
    <text evidence="6">The sequence shown here is derived from an EMBL/GenBank/DDBJ whole genome shotgun (WGS) entry which is preliminary data.</text>
</comment>
<evidence type="ECO:0000256" key="4">
    <source>
        <dbReference type="RuleBase" id="RU004335"/>
    </source>
</evidence>
<dbReference type="PANTHER" id="PTHR32227">
    <property type="entry name" value="GLUCAN ENDO-1,3-BETA-GLUCOSIDASE BG1-RELATED-RELATED"/>
    <property type="match status" value="1"/>
</dbReference>
<dbReference type="Proteomes" id="UP000823388">
    <property type="component" value="Chromosome 5K"/>
</dbReference>
<dbReference type="Gene3D" id="3.20.20.80">
    <property type="entry name" value="Glycosidases"/>
    <property type="match status" value="1"/>
</dbReference>
<dbReference type="SUPFAM" id="SSF51445">
    <property type="entry name" value="(Trans)glycosidases"/>
    <property type="match status" value="1"/>
</dbReference>
<proteinExistence type="inferred from homology"/>
<dbReference type="Pfam" id="PF00332">
    <property type="entry name" value="Glyco_hydro_17"/>
    <property type="match status" value="1"/>
</dbReference>
<keyword evidence="3 5" id="KW-0326">Glycosidase</keyword>
<gene>
    <name evidence="6" type="ORF">PVAP13_5KG760200</name>
</gene>
<evidence type="ECO:0000256" key="5">
    <source>
        <dbReference type="RuleBase" id="RU004336"/>
    </source>
</evidence>
<dbReference type="PROSITE" id="PS00587">
    <property type="entry name" value="GLYCOSYL_HYDROL_F17"/>
    <property type="match status" value="1"/>
</dbReference>
<dbReference type="AlphaFoldDB" id="A0A8T0SX42"/>
<evidence type="ECO:0000256" key="2">
    <source>
        <dbReference type="ARBA" id="ARBA00022801"/>
    </source>
</evidence>
<evidence type="ECO:0000256" key="1">
    <source>
        <dbReference type="ARBA" id="ARBA00008773"/>
    </source>
</evidence>
<dbReference type="InterPro" id="IPR017853">
    <property type="entry name" value="GH"/>
</dbReference>
<accession>A0A8T0SX42</accession>
<evidence type="ECO:0000313" key="6">
    <source>
        <dbReference type="EMBL" id="KAG2603281.1"/>
    </source>
</evidence>
<dbReference type="InterPro" id="IPR000490">
    <property type="entry name" value="Glyco_hydro_17"/>
</dbReference>
<name>A0A8T0SX42_PANVG</name>
<evidence type="ECO:0000313" key="7">
    <source>
        <dbReference type="Proteomes" id="UP000823388"/>
    </source>
</evidence>
<sequence>MASAAAAGHLTSAHGVCYSVTGDNLPPSAEVVQLYKSRNIHAMRIFRPDQGTLAALRGSGIGLILARGRAAAAIVWVHDNVRAYYPDVLILYIAVGNEVPAGDAGLVLLPAMRNVHAALVAAGLSSSIKVSTAVRMDRHMVPVARFLADTGAPLLANVYPYFAYRDNPRDISLGYATFRPGTTTVRDSGSGLTYTNLLDAMVDAIYAALEKAGAPSVRIVVSETGWPSAGGFAATVDNARKYNQAAIDHVRRGTPKRPGVLQTYVFAMLNENQKPGDPTEKNFGLFYPDMQPVYPITFPN</sequence>
<dbReference type="GO" id="GO:0005975">
    <property type="term" value="P:carbohydrate metabolic process"/>
    <property type="evidence" value="ECO:0007669"/>
    <property type="project" value="InterPro"/>
</dbReference>
<evidence type="ECO:0000256" key="3">
    <source>
        <dbReference type="ARBA" id="ARBA00023295"/>
    </source>
</evidence>
<dbReference type="GO" id="GO:0004553">
    <property type="term" value="F:hydrolase activity, hydrolyzing O-glycosyl compounds"/>
    <property type="evidence" value="ECO:0007669"/>
    <property type="project" value="InterPro"/>
</dbReference>
<reference evidence="6" key="1">
    <citation type="submission" date="2020-05" db="EMBL/GenBank/DDBJ databases">
        <title>WGS assembly of Panicum virgatum.</title>
        <authorList>
            <person name="Lovell J.T."/>
            <person name="Jenkins J."/>
            <person name="Shu S."/>
            <person name="Juenger T.E."/>
            <person name="Schmutz J."/>
        </authorList>
    </citation>
    <scope>NUCLEOTIDE SEQUENCE</scope>
    <source>
        <strain evidence="6">AP13</strain>
    </source>
</reference>
<dbReference type="InterPro" id="IPR044965">
    <property type="entry name" value="Glyco_hydro_17_plant"/>
</dbReference>
<organism evidence="6 7">
    <name type="scientific">Panicum virgatum</name>
    <name type="common">Blackwell switchgrass</name>
    <dbReference type="NCBI Taxonomy" id="38727"/>
    <lineage>
        <taxon>Eukaryota</taxon>
        <taxon>Viridiplantae</taxon>
        <taxon>Streptophyta</taxon>
        <taxon>Embryophyta</taxon>
        <taxon>Tracheophyta</taxon>
        <taxon>Spermatophyta</taxon>
        <taxon>Magnoliopsida</taxon>
        <taxon>Liliopsida</taxon>
        <taxon>Poales</taxon>
        <taxon>Poaceae</taxon>
        <taxon>PACMAD clade</taxon>
        <taxon>Panicoideae</taxon>
        <taxon>Panicodae</taxon>
        <taxon>Paniceae</taxon>
        <taxon>Panicinae</taxon>
        <taxon>Panicum</taxon>
        <taxon>Panicum sect. Hiantes</taxon>
    </lineage>
</organism>
<dbReference type="EMBL" id="CM029045">
    <property type="protein sequence ID" value="KAG2603281.1"/>
    <property type="molecule type" value="Genomic_DNA"/>
</dbReference>
<protein>
    <submittedName>
        <fullName evidence="6">Uncharacterized protein</fullName>
    </submittedName>
</protein>